<evidence type="ECO:0000313" key="2">
    <source>
        <dbReference type="EMBL" id="GAF91114.1"/>
    </source>
</evidence>
<gene>
    <name evidence="2" type="ORF">S01H1_25634</name>
</gene>
<dbReference type="Pfam" id="PF01590">
    <property type="entry name" value="GAF"/>
    <property type="match status" value="1"/>
</dbReference>
<feature type="non-terminal residue" evidence="2">
    <location>
        <position position="225"/>
    </location>
</feature>
<dbReference type="InterPro" id="IPR029016">
    <property type="entry name" value="GAF-like_dom_sf"/>
</dbReference>
<dbReference type="PANTHER" id="PTHR43155:SF2">
    <property type="entry name" value="CYCLIC DI-GMP PHOSPHODIESTERASE PA4108"/>
    <property type="match status" value="1"/>
</dbReference>
<comment type="caution">
    <text evidence="2">The sequence shown here is derived from an EMBL/GenBank/DDBJ whole genome shotgun (WGS) entry which is preliminary data.</text>
</comment>
<dbReference type="AlphaFoldDB" id="X0TD30"/>
<sequence>MVIKKRAKKDAATTISKEMSVFLELAKALSGQKDLYTLLELIKNEVTHLMDADRASIFLVDKETNELWTLMADGVKVIRLPYGKGIVGSVIGDNTTLNIPDVKNDDRFYKESDKKTGYNTRNILCVPMRNRFGQAVGAIEVLNKREGCFTNYDESLLMILGTQAAVAVENVEMLEDVQESLNQVNLLNRIQRKSNYLVDINAVLEMVVREVVESLQGKFGLIVRL</sequence>
<dbReference type="SMART" id="SM00065">
    <property type="entry name" value="GAF"/>
    <property type="match status" value="1"/>
</dbReference>
<dbReference type="PANTHER" id="PTHR43155">
    <property type="entry name" value="CYCLIC DI-GMP PHOSPHODIESTERASE PA4108-RELATED"/>
    <property type="match status" value="1"/>
</dbReference>
<proteinExistence type="predicted"/>
<name>X0TD30_9ZZZZ</name>
<dbReference type="Gene3D" id="3.30.450.40">
    <property type="match status" value="1"/>
</dbReference>
<dbReference type="InterPro" id="IPR003018">
    <property type="entry name" value="GAF"/>
</dbReference>
<protein>
    <recommendedName>
        <fullName evidence="1">GAF domain-containing protein</fullName>
    </recommendedName>
</protein>
<evidence type="ECO:0000259" key="1">
    <source>
        <dbReference type="SMART" id="SM00065"/>
    </source>
</evidence>
<feature type="domain" description="GAF" evidence="1">
    <location>
        <begin position="34"/>
        <end position="178"/>
    </location>
</feature>
<reference evidence="2" key="1">
    <citation type="journal article" date="2014" name="Front. Microbiol.">
        <title>High frequency of phylogenetically diverse reductive dehalogenase-homologous genes in deep subseafloor sedimentary metagenomes.</title>
        <authorList>
            <person name="Kawai M."/>
            <person name="Futagami T."/>
            <person name="Toyoda A."/>
            <person name="Takaki Y."/>
            <person name="Nishi S."/>
            <person name="Hori S."/>
            <person name="Arai W."/>
            <person name="Tsubouchi T."/>
            <person name="Morono Y."/>
            <person name="Uchiyama I."/>
            <person name="Ito T."/>
            <person name="Fujiyama A."/>
            <person name="Inagaki F."/>
            <person name="Takami H."/>
        </authorList>
    </citation>
    <scope>NUCLEOTIDE SEQUENCE</scope>
    <source>
        <strain evidence="2">Expedition CK06-06</strain>
    </source>
</reference>
<organism evidence="2">
    <name type="scientific">marine sediment metagenome</name>
    <dbReference type="NCBI Taxonomy" id="412755"/>
    <lineage>
        <taxon>unclassified sequences</taxon>
        <taxon>metagenomes</taxon>
        <taxon>ecological metagenomes</taxon>
    </lineage>
</organism>
<dbReference type="SUPFAM" id="SSF55781">
    <property type="entry name" value="GAF domain-like"/>
    <property type="match status" value="1"/>
</dbReference>
<dbReference type="EMBL" id="BARS01015496">
    <property type="protein sequence ID" value="GAF91114.1"/>
    <property type="molecule type" value="Genomic_DNA"/>
</dbReference>
<accession>X0TD30</accession>